<dbReference type="OrthoDB" id="803783at2759"/>
<dbReference type="EMBL" id="LFYR01000640">
    <property type="protein sequence ID" value="KMZ72284.1"/>
    <property type="molecule type" value="Genomic_DNA"/>
</dbReference>
<keyword evidence="2" id="KW-1185">Reference proteome</keyword>
<gene>
    <name evidence="1" type="ORF">ZOSMA_168G00220</name>
</gene>
<comment type="caution">
    <text evidence="1">The sequence shown here is derived from an EMBL/GenBank/DDBJ whole genome shotgun (WGS) entry which is preliminary data.</text>
</comment>
<protein>
    <submittedName>
        <fullName evidence="1">Uncharacterized protein</fullName>
    </submittedName>
</protein>
<evidence type="ECO:0000313" key="2">
    <source>
        <dbReference type="Proteomes" id="UP000036987"/>
    </source>
</evidence>
<dbReference type="Proteomes" id="UP000036987">
    <property type="component" value="Unassembled WGS sequence"/>
</dbReference>
<reference evidence="2" key="1">
    <citation type="journal article" date="2016" name="Nature">
        <title>The genome of the seagrass Zostera marina reveals angiosperm adaptation to the sea.</title>
        <authorList>
            <person name="Olsen J.L."/>
            <person name="Rouze P."/>
            <person name="Verhelst B."/>
            <person name="Lin Y.-C."/>
            <person name="Bayer T."/>
            <person name="Collen J."/>
            <person name="Dattolo E."/>
            <person name="De Paoli E."/>
            <person name="Dittami S."/>
            <person name="Maumus F."/>
            <person name="Michel G."/>
            <person name="Kersting A."/>
            <person name="Lauritano C."/>
            <person name="Lohaus R."/>
            <person name="Toepel M."/>
            <person name="Tonon T."/>
            <person name="Vanneste K."/>
            <person name="Amirebrahimi M."/>
            <person name="Brakel J."/>
            <person name="Bostroem C."/>
            <person name="Chovatia M."/>
            <person name="Grimwood J."/>
            <person name="Jenkins J.W."/>
            <person name="Jueterbock A."/>
            <person name="Mraz A."/>
            <person name="Stam W.T."/>
            <person name="Tice H."/>
            <person name="Bornberg-Bauer E."/>
            <person name="Green P.J."/>
            <person name="Pearson G.A."/>
            <person name="Procaccini G."/>
            <person name="Duarte C.M."/>
            <person name="Schmutz J."/>
            <person name="Reusch T.B.H."/>
            <person name="Van de Peer Y."/>
        </authorList>
    </citation>
    <scope>NUCLEOTIDE SEQUENCE [LARGE SCALE GENOMIC DNA]</scope>
    <source>
        <strain evidence="2">cv. Finnish</strain>
    </source>
</reference>
<evidence type="ECO:0000313" key="1">
    <source>
        <dbReference type="EMBL" id="KMZ72284.1"/>
    </source>
</evidence>
<organism evidence="1 2">
    <name type="scientific">Zostera marina</name>
    <name type="common">Eelgrass</name>
    <dbReference type="NCBI Taxonomy" id="29655"/>
    <lineage>
        <taxon>Eukaryota</taxon>
        <taxon>Viridiplantae</taxon>
        <taxon>Streptophyta</taxon>
        <taxon>Embryophyta</taxon>
        <taxon>Tracheophyta</taxon>
        <taxon>Spermatophyta</taxon>
        <taxon>Magnoliopsida</taxon>
        <taxon>Liliopsida</taxon>
        <taxon>Zosteraceae</taxon>
        <taxon>Zostera</taxon>
    </lineage>
</organism>
<sequence>MKHNVVVAEAAQRLRLPLLSNDGDANEEEIEKWSGLSNSFFDSSTTSFTTNPISSLIGHNNSISSKSNKLRVSPAIIPASSIDVTEAGVGVVPNKFLGITPSFLWQVQKEQKASRRRRRSITL</sequence>
<proteinExistence type="predicted"/>
<dbReference type="AlphaFoldDB" id="A0A0K9PTK3"/>
<accession>A0A0K9PTK3</accession>
<name>A0A0K9PTK3_ZOSMR</name>
<dbReference type="STRING" id="29655.A0A0K9PTK3"/>